<name>A0A087U6D8_STEMI</name>
<gene>
    <name evidence="1" type="ORF">X975_16452</name>
</gene>
<dbReference type="EMBL" id="KK118418">
    <property type="protein sequence ID" value="KFM72927.1"/>
    <property type="molecule type" value="Genomic_DNA"/>
</dbReference>
<evidence type="ECO:0000313" key="2">
    <source>
        <dbReference type="Proteomes" id="UP000054359"/>
    </source>
</evidence>
<dbReference type="AlphaFoldDB" id="A0A087U6D8"/>
<dbReference type="Proteomes" id="UP000054359">
    <property type="component" value="Unassembled WGS sequence"/>
</dbReference>
<organism evidence="1 2">
    <name type="scientific">Stegodyphus mimosarum</name>
    <name type="common">African social velvet spider</name>
    <dbReference type="NCBI Taxonomy" id="407821"/>
    <lineage>
        <taxon>Eukaryota</taxon>
        <taxon>Metazoa</taxon>
        <taxon>Ecdysozoa</taxon>
        <taxon>Arthropoda</taxon>
        <taxon>Chelicerata</taxon>
        <taxon>Arachnida</taxon>
        <taxon>Araneae</taxon>
        <taxon>Araneomorphae</taxon>
        <taxon>Entelegynae</taxon>
        <taxon>Eresoidea</taxon>
        <taxon>Eresidae</taxon>
        <taxon>Stegodyphus</taxon>
    </lineage>
</organism>
<feature type="non-terminal residue" evidence="1">
    <location>
        <position position="88"/>
    </location>
</feature>
<protein>
    <submittedName>
        <fullName evidence="1">Uncharacterized protein</fullName>
    </submittedName>
</protein>
<proteinExistence type="predicted"/>
<keyword evidence="2" id="KW-1185">Reference proteome</keyword>
<sequence length="88" mass="9956">MVWGAISYDSRSSLVILRTSLAAQRYADTILRPVALPFMQVILIPFPNKIIPGHIPLSYFWTVSVRLILFLGQQGHQTFHQSSISGTW</sequence>
<accession>A0A087U6D8</accession>
<dbReference type="OrthoDB" id="6425807at2759"/>
<evidence type="ECO:0000313" key="1">
    <source>
        <dbReference type="EMBL" id="KFM72927.1"/>
    </source>
</evidence>
<reference evidence="1 2" key="1">
    <citation type="submission" date="2013-11" db="EMBL/GenBank/DDBJ databases">
        <title>Genome sequencing of Stegodyphus mimosarum.</title>
        <authorList>
            <person name="Bechsgaard J."/>
        </authorList>
    </citation>
    <scope>NUCLEOTIDE SEQUENCE [LARGE SCALE GENOMIC DNA]</scope>
</reference>